<evidence type="ECO:0000313" key="2">
    <source>
        <dbReference type="Proteomes" id="UP000030960"/>
    </source>
</evidence>
<accession>A0A0B3SKK4</accession>
<keyword evidence="2" id="KW-1185">Reference proteome</keyword>
<dbReference type="EMBL" id="JSUQ01000020">
    <property type="protein sequence ID" value="KHQ51079.1"/>
    <property type="molecule type" value="Genomic_DNA"/>
</dbReference>
<sequence length="65" mass="7869">MSAQALRDIDERRRSRRRPARWRDRLARLFHRGTNRRRQARLRADPHLLRDVGLRPEDVEQGGRS</sequence>
<proteinExistence type="predicted"/>
<dbReference type="AlphaFoldDB" id="A0A0B3SKK4"/>
<evidence type="ECO:0000313" key="1">
    <source>
        <dbReference type="EMBL" id="KHQ51079.1"/>
    </source>
</evidence>
<evidence type="ECO:0008006" key="3">
    <source>
        <dbReference type="Google" id="ProtNLM"/>
    </source>
</evidence>
<reference evidence="1 2" key="1">
    <citation type="submission" date="2014-10" db="EMBL/GenBank/DDBJ databases">
        <title>Genome sequence of Ponticoccus sp. strain UMTAT08 isolated from clonal culture of toxic dinoflagellate Alexandrium tamiyavanichii.</title>
        <authorList>
            <person name="Gan H.Y."/>
            <person name="Muhd D.-D."/>
            <person name="Mohd Noor M.E."/>
            <person name="Yeong Y.S."/>
            <person name="Usup G."/>
        </authorList>
    </citation>
    <scope>NUCLEOTIDE SEQUENCE [LARGE SCALE GENOMIC DNA]</scope>
    <source>
        <strain evidence="1 2">UMTAT08</strain>
    </source>
</reference>
<organism evidence="1 2">
    <name type="scientific">Mameliella alba</name>
    <dbReference type="NCBI Taxonomy" id="561184"/>
    <lineage>
        <taxon>Bacteria</taxon>
        <taxon>Pseudomonadati</taxon>
        <taxon>Pseudomonadota</taxon>
        <taxon>Alphaproteobacteria</taxon>
        <taxon>Rhodobacterales</taxon>
        <taxon>Roseobacteraceae</taxon>
        <taxon>Mameliella</taxon>
    </lineage>
</organism>
<protein>
    <recommendedName>
        <fullName evidence="3">DUF1127 domain-containing protein</fullName>
    </recommendedName>
</protein>
<comment type="caution">
    <text evidence="1">The sequence shown here is derived from an EMBL/GenBank/DDBJ whole genome shotgun (WGS) entry which is preliminary data.</text>
</comment>
<name>A0A0B3SKK4_9RHOB</name>
<gene>
    <name evidence="1" type="ORF">OA50_04450</name>
</gene>
<dbReference type="Proteomes" id="UP000030960">
    <property type="component" value="Unassembled WGS sequence"/>
</dbReference>